<evidence type="ECO:0000313" key="2">
    <source>
        <dbReference type="EMBL" id="SDW41825.1"/>
    </source>
</evidence>
<organism evidence="2 3">
    <name type="scientific">Hydrobacter penzbergensis</name>
    <dbReference type="NCBI Taxonomy" id="1235997"/>
    <lineage>
        <taxon>Bacteria</taxon>
        <taxon>Pseudomonadati</taxon>
        <taxon>Bacteroidota</taxon>
        <taxon>Chitinophagia</taxon>
        <taxon>Chitinophagales</taxon>
        <taxon>Chitinophagaceae</taxon>
        <taxon>Hydrobacter</taxon>
    </lineage>
</organism>
<dbReference type="AlphaFoldDB" id="A0A8X8IA83"/>
<name>A0A8X8IA83_9BACT</name>
<evidence type="ECO:0008006" key="4">
    <source>
        <dbReference type="Google" id="ProtNLM"/>
    </source>
</evidence>
<dbReference type="PROSITE" id="PS51257">
    <property type="entry name" value="PROKAR_LIPOPROTEIN"/>
    <property type="match status" value="1"/>
</dbReference>
<dbReference type="RefSeq" id="WP_092722429.1">
    <property type="nucleotide sequence ID" value="NZ_FNNO01000002.1"/>
</dbReference>
<comment type="caution">
    <text evidence="2">The sequence shown here is derived from an EMBL/GenBank/DDBJ whole genome shotgun (WGS) entry which is preliminary data.</text>
</comment>
<keyword evidence="1" id="KW-0732">Signal</keyword>
<feature type="chain" id="PRO_5036483853" description="Lipoprotein" evidence="1">
    <location>
        <begin position="18"/>
        <end position="151"/>
    </location>
</feature>
<evidence type="ECO:0000313" key="3">
    <source>
        <dbReference type="Proteomes" id="UP000198711"/>
    </source>
</evidence>
<gene>
    <name evidence="2" type="ORF">SAMN05444410_102253</name>
</gene>
<dbReference type="Proteomes" id="UP000198711">
    <property type="component" value="Unassembled WGS sequence"/>
</dbReference>
<protein>
    <recommendedName>
        <fullName evidence="4">Lipoprotein</fullName>
    </recommendedName>
</protein>
<accession>A0A8X8IA83</accession>
<dbReference type="EMBL" id="FNNO01000002">
    <property type="protein sequence ID" value="SDW41825.1"/>
    <property type="molecule type" value="Genomic_DNA"/>
</dbReference>
<feature type="signal peptide" evidence="1">
    <location>
        <begin position="1"/>
        <end position="17"/>
    </location>
</feature>
<reference evidence="2 3" key="1">
    <citation type="submission" date="2016-10" db="EMBL/GenBank/DDBJ databases">
        <authorList>
            <person name="Varghese N."/>
            <person name="Submissions S."/>
        </authorList>
    </citation>
    <scope>NUCLEOTIDE SEQUENCE [LARGE SCALE GENOMIC DNA]</scope>
    <source>
        <strain evidence="2 3">DSM 25353</strain>
    </source>
</reference>
<keyword evidence="3" id="KW-1185">Reference proteome</keyword>
<proteinExistence type="predicted"/>
<sequence length="151" mass="16779">MKPFSLVLLSVTFFSFGAILSCSKSGSNTPQNRLYQKWAYTSSSEIDTLTTCNGTPRTRSNSYYRANAGDYILFGNDGKIYTLFQNQYDTIAFRMLSDTLGVVMPGRISPADTFRLHYFTGGLVMTSTFYTTVCSPGKYRAGGIEIDSLKN</sequence>
<evidence type="ECO:0000256" key="1">
    <source>
        <dbReference type="SAM" id="SignalP"/>
    </source>
</evidence>